<dbReference type="InterPro" id="IPR024455">
    <property type="entry name" value="Phage_capsid"/>
</dbReference>
<reference evidence="4 5" key="1">
    <citation type="submission" date="2015-10" db="EMBL/GenBank/DDBJ databases">
        <title>Transcriptomic analysis of a linuron degrading triple-species bacterial consortium.</title>
        <authorList>
            <person name="Albers P."/>
        </authorList>
    </citation>
    <scope>NUCLEOTIDE SEQUENCE [LARGE SCALE GENOMIC DNA]</scope>
    <source>
        <strain evidence="4 5">WDL6</strain>
    </source>
</reference>
<gene>
    <name evidence="4" type="ORF">APY04_0171</name>
</gene>
<dbReference type="PATRIC" id="fig|121290.4.peg.1548"/>
<sequence length="438" mass="47149">MLHSTTARRGRTPLVVPGLLPGVARADAAPSLAEVKNIVEGVQTAFAAFKAQNDKEIAELKRGQSDVVTREHTDRINSELSALDKELKELNERMALANTARSSDNELTPDQAAYADAFRNWFAGGEGEQGLHALAVKAAMTTDSKPDGGFLVPTTVETAISRVAEARSVMRQLARVVSISTKSYTKLHNLGGAGSGWVGEKGARPQTRTPELSEIEIPTHELYANPAASQQLLDDARIDIAAWLAEEVNVEFAEQEGAAFFSGDGVVKPRGFLAEPIVANGSYAWGKLGYTPTGVAGALSDSTHNGADALIDLVHSLKPAYRSNARFLMNDLTVAKIRKLKDGDDNYLWQPSIQVGTPSSLLGYAVAEDDHAPDVDAGKFPVAFGDWQSGYTIVDRIGVRILRDPFSSKPYVLFYTTKRVGGKVTNFEAIKLLKVAAN</sequence>
<dbReference type="SUPFAM" id="SSF56563">
    <property type="entry name" value="Major capsid protein gp5"/>
    <property type="match status" value="1"/>
</dbReference>
<dbReference type="AlphaFoldDB" id="A0A109BQK5"/>
<evidence type="ECO:0000313" key="5">
    <source>
        <dbReference type="Proteomes" id="UP000059074"/>
    </source>
</evidence>
<evidence type="ECO:0000256" key="2">
    <source>
        <dbReference type="SAM" id="Coils"/>
    </source>
</evidence>
<comment type="caution">
    <text evidence="4">The sequence shown here is derived from an EMBL/GenBank/DDBJ whole genome shotgun (WGS) entry which is preliminary data.</text>
</comment>
<name>A0A109BQK5_HYPSL</name>
<dbReference type="STRING" id="121290.APY04_0171"/>
<comment type="subcellular location">
    <subcellularLocation>
        <location evidence="1">Virion</location>
    </subcellularLocation>
</comment>
<dbReference type="InterPro" id="IPR054612">
    <property type="entry name" value="Phage_capsid-like_C"/>
</dbReference>
<organism evidence="4 5">
    <name type="scientific">Hyphomicrobium sulfonivorans</name>
    <dbReference type="NCBI Taxonomy" id="121290"/>
    <lineage>
        <taxon>Bacteria</taxon>
        <taxon>Pseudomonadati</taxon>
        <taxon>Pseudomonadota</taxon>
        <taxon>Alphaproteobacteria</taxon>
        <taxon>Hyphomicrobiales</taxon>
        <taxon>Hyphomicrobiaceae</taxon>
        <taxon>Hyphomicrobium</taxon>
    </lineage>
</organism>
<dbReference type="RefSeq" id="WP_083509378.1">
    <property type="nucleotide sequence ID" value="NZ_LMTR01000012.1"/>
</dbReference>
<dbReference type="Proteomes" id="UP000059074">
    <property type="component" value="Unassembled WGS sequence"/>
</dbReference>
<dbReference type="OrthoDB" id="9786516at2"/>
<accession>A0A109BQK5</accession>
<dbReference type="NCBIfam" id="TIGR01554">
    <property type="entry name" value="major_cap_HK97"/>
    <property type="match status" value="1"/>
</dbReference>
<feature type="coiled-coil region" evidence="2">
    <location>
        <begin position="73"/>
        <end position="100"/>
    </location>
</feature>
<dbReference type="EMBL" id="LMTR01000012">
    <property type="protein sequence ID" value="KWT72377.1"/>
    <property type="molecule type" value="Genomic_DNA"/>
</dbReference>
<dbReference type="Pfam" id="PF05065">
    <property type="entry name" value="Phage_capsid"/>
    <property type="match status" value="1"/>
</dbReference>
<dbReference type="Gene3D" id="3.30.2320.10">
    <property type="entry name" value="hypothetical protein PF0899 domain"/>
    <property type="match status" value="1"/>
</dbReference>
<proteinExistence type="predicted"/>
<keyword evidence="5" id="KW-1185">Reference proteome</keyword>
<protein>
    <submittedName>
        <fullName evidence="4">Phage major capsid protein</fullName>
    </submittedName>
</protein>
<evidence type="ECO:0000259" key="3">
    <source>
        <dbReference type="Pfam" id="PF05065"/>
    </source>
</evidence>
<evidence type="ECO:0000256" key="1">
    <source>
        <dbReference type="ARBA" id="ARBA00004328"/>
    </source>
</evidence>
<evidence type="ECO:0000313" key="4">
    <source>
        <dbReference type="EMBL" id="KWT72377.1"/>
    </source>
</evidence>
<keyword evidence="2" id="KW-0175">Coiled coil</keyword>
<feature type="domain" description="Phage capsid-like C-terminal" evidence="3">
    <location>
        <begin position="148"/>
        <end position="434"/>
    </location>
</feature>